<evidence type="ECO:0000256" key="4">
    <source>
        <dbReference type="ARBA" id="ARBA00022989"/>
    </source>
</evidence>
<gene>
    <name evidence="7" type="ORF">A4R43_24505</name>
</gene>
<evidence type="ECO:0000256" key="3">
    <source>
        <dbReference type="ARBA" id="ARBA00022692"/>
    </source>
</evidence>
<feature type="transmembrane region" description="Helical" evidence="6">
    <location>
        <begin position="156"/>
        <end position="173"/>
    </location>
</feature>
<dbReference type="EMBL" id="CP015163">
    <property type="protein sequence ID" value="AXB45268.1"/>
    <property type="molecule type" value="Genomic_DNA"/>
</dbReference>
<feature type="transmembrane region" description="Helical" evidence="6">
    <location>
        <begin position="99"/>
        <end position="116"/>
    </location>
</feature>
<proteinExistence type="predicted"/>
<dbReference type="RefSeq" id="WP_113694528.1">
    <property type="nucleotide sequence ID" value="NZ_CP015163.1"/>
</dbReference>
<reference evidence="7 8" key="1">
    <citation type="submission" date="2016-04" db="EMBL/GenBank/DDBJ databases">
        <title>Complete genome sequence and analysis of deep-sea sediment isolate, Amycolatopsis sp. WP1.</title>
        <authorList>
            <person name="Wang H."/>
            <person name="Chen S."/>
            <person name="Wu Q."/>
        </authorList>
    </citation>
    <scope>NUCLEOTIDE SEQUENCE [LARGE SCALE GENOMIC DNA]</scope>
    <source>
        <strain evidence="7 8">WP1</strain>
    </source>
</reference>
<dbReference type="Proteomes" id="UP000250434">
    <property type="component" value="Chromosome"/>
</dbReference>
<accession>A0A344LB44</accession>
<dbReference type="KEGG" id="aab:A4R43_24505"/>
<evidence type="ECO:0000313" key="7">
    <source>
        <dbReference type="EMBL" id="AXB45268.1"/>
    </source>
</evidence>
<dbReference type="OrthoDB" id="4833173at2"/>
<name>A0A344LB44_9PSEU</name>
<evidence type="ECO:0000256" key="1">
    <source>
        <dbReference type="ARBA" id="ARBA00004651"/>
    </source>
</evidence>
<dbReference type="PANTHER" id="PTHR38601:SF1">
    <property type="entry name" value="HYDROGENASE-4 COMPONENT E"/>
    <property type="match status" value="1"/>
</dbReference>
<comment type="subcellular location">
    <subcellularLocation>
        <location evidence="1">Cell membrane</location>
        <topology evidence="1">Multi-pass membrane protein</topology>
    </subcellularLocation>
</comment>
<keyword evidence="8" id="KW-1185">Reference proteome</keyword>
<keyword evidence="3 6" id="KW-0812">Transmembrane</keyword>
<feature type="transmembrane region" description="Helical" evidence="6">
    <location>
        <begin position="33"/>
        <end position="54"/>
    </location>
</feature>
<keyword evidence="2" id="KW-1003">Cell membrane</keyword>
<feature type="transmembrane region" description="Helical" evidence="6">
    <location>
        <begin position="179"/>
        <end position="199"/>
    </location>
</feature>
<feature type="transmembrane region" description="Helical" evidence="6">
    <location>
        <begin position="6"/>
        <end position="26"/>
    </location>
</feature>
<evidence type="ECO:0000256" key="6">
    <source>
        <dbReference type="SAM" id="Phobius"/>
    </source>
</evidence>
<dbReference type="InterPro" id="IPR038730">
    <property type="entry name" value="HyfE-like"/>
</dbReference>
<evidence type="ECO:0000313" key="8">
    <source>
        <dbReference type="Proteomes" id="UP000250434"/>
    </source>
</evidence>
<dbReference type="GO" id="GO:0005886">
    <property type="term" value="C:plasma membrane"/>
    <property type="evidence" value="ECO:0007669"/>
    <property type="project" value="UniProtKB-SubCell"/>
</dbReference>
<dbReference type="PANTHER" id="PTHR38601">
    <property type="entry name" value="HYDROGENASE-4 COMPONENT E"/>
    <property type="match status" value="1"/>
</dbReference>
<keyword evidence="5 6" id="KW-0472">Membrane</keyword>
<feature type="transmembrane region" description="Helical" evidence="6">
    <location>
        <begin position="128"/>
        <end position="147"/>
    </location>
</feature>
<evidence type="ECO:0008006" key="9">
    <source>
        <dbReference type="Google" id="ProtNLM"/>
    </source>
</evidence>
<sequence>MSETLFVQLLDLACGALLLTAVLVLWRRELAVIIRVFALQGVALAALVAVLAAREGSGELWAVAAGVLALRAGMLPYLLRRALASAGETQRETRPVVNVASSLLAAAVLTLLAYAASRPLVELAPSPVTAAIPVGVTVVLIGFFVLVTRRRALSQLVGFLLMDNGITAIGFLTTSGVGLIVELGVSLDVLLAVLVLQILTTRMRETFGDTDLDELRELHD</sequence>
<dbReference type="AlphaFoldDB" id="A0A344LB44"/>
<evidence type="ECO:0000256" key="5">
    <source>
        <dbReference type="ARBA" id="ARBA00023136"/>
    </source>
</evidence>
<feature type="transmembrane region" description="Helical" evidence="6">
    <location>
        <begin position="60"/>
        <end position="79"/>
    </location>
</feature>
<protein>
    <recommendedName>
        <fullName evidence="9">Hydrogenase</fullName>
    </recommendedName>
</protein>
<evidence type="ECO:0000256" key="2">
    <source>
        <dbReference type="ARBA" id="ARBA00022475"/>
    </source>
</evidence>
<organism evidence="7 8">
    <name type="scientific">Amycolatopsis albispora</name>
    <dbReference type="NCBI Taxonomy" id="1804986"/>
    <lineage>
        <taxon>Bacteria</taxon>
        <taxon>Bacillati</taxon>
        <taxon>Actinomycetota</taxon>
        <taxon>Actinomycetes</taxon>
        <taxon>Pseudonocardiales</taxon>
        <taxon>Pseudonocardiaceae</taxon>
        <taxon>Amycolatopsis</taxon>
    </lineage>
</organism>
<keyword evidence="4 6" id="KW-1133">Transmembrane helix</keyword>